<gene>
    <name evidence="4" type="ORF">M0R88_08080</name>
</gene>
<feature type="transmembrane region" description="Helical" evidence="2">
    <location>
        <begin position="137"/>
        <end position="158"/>
    </location>
</feature>
<evidence type="ECO:0000256" key="2">
    <source>
        <dbReference type="SAM" id="Phobius"/>
    </source>
</evidence>
<dbReference type="AlphaFoldDB" id="A0A8U0IPV0"/>
<protein>
    <submittedName>
        <fullName evidence="4">PQQ-binding-like beta-propeller repeat protein</fullName>
    </submittedName>
</protein>
<feature type="domain" description="Pyrrolo-quinoline quinone repeat" evidence="3">
    <location>
        <begin position="451"/>
        <end position="589"/>
    </location>
</feature>
<dbReference type="SMART" id="SM00564">
    <property type="entry name" value="PQQ"/>
    <property type="match status" value="6"/>
</dbReference>
<name>A0A8U0IPV0_9EURY</name>
<dbReference type="KEGG" id="haxz:M0R88_08080"/>
<dbReference type="RefSeq" id="WP_248656426.1">
    <property type="nucleotide sequence ID" value="NZ_CP096658.1"/>
</dbReference>
<keyword evidence="2" id="KW-1133">Transmembrane helix</keyword>
<dbReference type="PANTHER" id="PTHR34512">
    <property type="entry name" value="CELL SURFACE PROTEIN"/>
    <property type="match status" value="1"/>
</dbReference>
<dbReference type="SUPFAM" id="SSF50998">
    <property type="entry name" value="Quinoprotein alcohol dehydrogenase-like"/>
    <property type="match status" value="1"/>
</dbReference>
<feature type="transmembrane region" description="Helical" evidence="2">
    <location>
        <begin position="95"/>
        <end position="116"/>
    </location>
</feature>
<feature type="domain" description="Pyrrolo-quinoline quinone repeat" evidence="3">
    <location>
        <begin position="317"/>
        <end position="438"/>
    </location>
</feature>
<dbReference type="InterPro" id="IPR015943">
    <property type="entry name" value="WD40/YVTN_repeat-like_dom_sf"/>
</dbReference>
<sequence length="625" mass="67096">MTRLVPLQFLGLPEFSALDAALVVTFAVSTVTMTVIYGVYLVVALRDWRADGPPRPRDDYDPTLRERLAWWVLFSLPTATIGYLLVGVAAARFLFALPFTVLSGLVLGLLGLHLVAPVAFHVESAAVRRRTSWDPSGVYYLTIVATGLGALLGALYLYQRHRHLRAAASEAETANSVAATDDATDADDAPDADDATESAVADSDGGVGPARLPAVSRRNLLQVGAVGYAGYMAYQFAGPWLENEATQLLFGSAPDLTGDPTGWPMRNYGPRQTAANPSARPPSGDLAVETLYTGRDPNAEDGPVYADGTLYFCDRPEVRAIDAETGETRWTYRRKETGPFADGETWAVPHAIATDGESVFVSIDLGLAALDAETGEKRWHYETNALFRDLTVAGNTAFLGDYGVTAVDTATGAKRWRAEWNTGPSTPAAVADGTVFATHNASTDDGNHGWVVRAFDGSTGDAAWTRRVDFGSEGHAANTPVVDGTLYVGGDHLFALDAETGETRWKRENAVAGDWGYRLAADGDRLYAIPGGSGTESGSVRAFDAANGDPLWSMESPPDTDVAGTVAGETLCLTYEEEFRLVDGATGERLRSLDRDFGFPDPPRTVEDRIFVEGWEELFEITAGE</sequence>
<dbReference type="EMBL" id="CP096658">
    <property type="protein sequence ID" value="UPW02039.1"/>
    <property type="molecule type" value="Genomic_DNA"/>
</dbReference>
<dbReference type="Gene3D" id="2.130.10.10">
    <property type="entry name" value="YVTN repeat-like/Quinoprotein amine dehydrogenase"/>
    <property type="match status" value="1"/>
</dbReference>
<dbReference type="InterPro" id="IPR002372">
    <property type="entry name" value="PQQ_rpt_dom"/>
</dbReference>
<dbReference type="Pfam" id="PF13360">
    <property type="entry name" value="PQQ_2"/>
    <property type="match status" value="2"/>
</dbReference>
<accession>A0A8U0IPV0</accession>
<feature type="transmembrane region" description="Helical" evidence="2">
    <location>
        <begin position="68"/>
        <end position="89"/>
    </location>
</feature>
<evidence type="ECO:0000313" key="5">
    <source>
        <dbReference type="Proteomes" id="UP000830434"/>
    </source>
</evidence>
<dbReference type="Gene3D" id="2.140.10.10">
    <property type="entry name" value="Quinoprotein alcohol dehydrogenase-like superfamily"/>
    <property type="match status" value="1"/>
</dbReference>
<keyword evidence="2" id="KW-0812">Transmembrane</keyword>
<keyword evidence="2" id="KW-0472">Membrane</keyword>
<proteinExistence type="predicted"/>
<evidence type="ECO:0000256" key="1">
    <source>
        <dbReference type="SAM" id="MobiDB-lite"/>
    </source>
</evidence>
<feature type="compositionally biased region" description="Acidic residues" evidence="1">
    <location>
        <begin position="182"/>
        <end position="196"/>
    </location>
</feature>
<dbReference type="PANTHER" id="PTHR34512:SF30">
    <property type="entry name" value="OUTER MEMBRANE PROTEIN ASSEMBLY FACTOR BAMB"/>
    <property type="match status" value="1"/>
</dbReference>
<feature type="region of interest" description="Disordered" evidence="1">
    <location>
        <begin position="175"/>
        <end position="208"/>
    </location>
</feature>
<keyword evidence="5" id="KW-1185">Reference proteome</keyword>
<dbReference type="GeneID" id="72189805"/>
<feature type="transmembrane region" description="Helical" evidence="2">
    <location>
        <begin position="20"/>
        <end position="48"/>
    </location>
</feature>
<organism evidence="4 5">
    <name type="scientific">Halorussus gelatinilyticus</name>
    <dbReference type="NCBI Taxonomy" id="2937524"/>
    <lineage>
        <taxon>Archaea</taxon>
        <taxon>Methanobacteriati</taxon>
        <taxon>Methanobacteriota</taxon>
        <taxon>Stenosarchaea group</taxon>
        <taxon>Halobacteria</taxon>
        <taxon>Halobacteriales</taxon>
        <taxon>Haladaptataceae</taxon>
        <taxon>Halorussus</taxon>
    </lineage>
</organism>
<reference evidence="4" key="1">
    <citation type="submission" date="2022-04" db="EMBL/GenBank/DDBJ databases">
        <title>Diverse halophilic archaea isolated from saline environments.</title>
        <authorList>
            <person name="Cui H.-L."/>
        </authorList>
    </citation>
    <scope>NUCLEOTIDE SEQUENCE</scope>
    <source>
        <strain evidence="4">XZYJT40</strain>
    </source>
</reference>
<evidence type="ECO:0000313" key="4">
    <source>
        <dbReference type="EMBL" id="UPW02039.1"/>
    </source>
</evidence>
<dbReference type="Proteomes" id="UP000830434">
    <property type="component" value="Chromosome"/>
</dbReference>
<evidence type="ECO:0000259" key="3">
    <source>
        <dbReference type="Pfam" id="PF13360"/>
    </source>
</evidence>
<dbReference type="InterPro" id="IPR011047">
    <property type="entry name" value="Quinoprotein_ADH-like_sf"/>
</dbReference>
<dbReference type="InterPro" id="IPR018391">
    <property type="entry name" value="PQQ_b-propeller_rpt"/>
</dbReference>